<gene>
    <name evidence="2" type="ORF">E6O75_ATG03536</name>
</gene>
<dbReference type="GO" id="GO:1990072">
    <property type="term" value="C:TRAPPIII protein complex"/>
    <property type="evidence" value="ECO:0007669"/>
    <property type="project" value="TreeGrafter"/>
</dbReference>
<feature type="region of interest" description="Disordered" evidence="1">
    <location>
        <begin position="720"/>
        <end position="750"/>
    </location>
</feature>
<evidence type="ECO:0000256" key="1">
    <source>
        <dbReference type="SAM" id="MobiDB-lite"/>
    </source>
</evidence>
<dbReference type="OrthoDB" id="203724at2759"/>
<evidence type="ECO:0000313" key="3">
    <source>
        <dbReference type="Proteomes" id="UP000298493"/>
    </source>
</evidence>
<name>A0A4Z1P8V5_9PEZI</name>
<feature type="compositionally biased region" description="Low complexity" evidence="1">
    <location>
        <begin position="422"/>
        <end position="438"/>
    </location>
</feature>
<proteinExistence type="predicted"/>
<accession>A0A4Z1P8V5</accession>
<dbReference type="PANTHER" id="PTHR12975">
    <property type="entry name" value="TRANSPORT PROTEIN TRAPP"/>
    <property type="match status" value="1"/>
</dbReference>
<dbReference type="STRING" id="86259.A0A4Z1P8V5"/>
<dbReference type="PANTHER" id="PTHR12975:SF6">
    <property type="entry name" value="TRAFFICKING PROTEIN PARTICLE COMPLEX SUBUNIT 8"/>
    <property type="match status" value="1"/>
</dbReference>
<comment type="caution">
    <text evidence="2">The sequence shown here is derived from an EMBL/GenBank/DDBJ whole genome shotgun (WGS) entry which is preliminary data.</text>
</comment>
<dbReference type="Proteomes" id="UP000298493">
    <property type="component" value="Unassembled WGS sequence"/>
</dbReference>
<keyword evidence="3" id="KW-1185">Reference proteome</keyword>
<dbReference type="InterPro" id="IPR024420">
    <property type="entry name" value="TRAPP_III_complex_Trs85"/>
</dbReference>
<reference evidence="2 3" key="1">
    <citation type="submission" date="2019-04" db="EMBL/GenBank/DDBJ databases">
        <title>High contiguity whole genome sequence and gene annotation resource for two Venturia nashicola isolates.</title>
        <authorList>
            <person name="Prokchorchik M."/>
            <person name="Won K."/>
            <person name="Lee Y."/>
            <person name="Choi E.D."/>
            <person name="Segonzac C."/>
            <person name="Sohn K.H."/>
        </authorList>
    </citation>
    <scope>NUCLEOTIDE SEQUENCE [LARGE SCALE GENOMIC DNA]</scope>
    <source>
        <strain evidence="2 3">PRI2</strain>
    </source>
</reference>
<feature type="compositionally biased region" description="Acidic residues" evidence="1">
    <location>
        <begin position="737"/>
        <end position="750"/>
    </location>
</feature>
<feature type="region of interest" description="Disordered" evidence="1">
    <location>
        <begin position="418"/>
        <end position="441"/>
    </location>
</feature>
<organism evidence="2 3">
    <name type="scientific">Venturia nashicola</name>
    <dbReference type="NCBI Taxonomy" id="86259"/>
    <lineage>
        <taxon>Eukaryota</taxon>
        <taxon>Fungi</taxon>
        <taxon>Dikarya</taxon>
        <taxon>Ascomycota</taxon>
        <taxon>Pezizomycotina</taxon>
        <taxon>Dothideomycetes</taxon>
        <taxon>Pleosporomycetidae</taxon>
        <taxon>Venturiales</taxon>
        <taxon>Venturiaceae</taxon>
        <taxon>Venturia</taxon>
    </lineage>
</organism>
<dbReference type="AlphaFoldDB" id="A0A4Z1P8V5"/>
<dbReference type="Pfam" id="PF12739">
    <property type="entry name" value="TRAPPC-Trs85"/>
    <property type="match status" value="1"/>
</dbReference>
<sequence>MNPPQDSKAPSLSTYRSNPSLSTLFASTSSLPASGRSSGTATPTAALAGSVFSPGVPNGGLAPLAGTQGRPDEPRNLILRSFVPHVGVVASADTEEILREKGFHGGFLELIRPFGELVHGKVTIRNSVGASTSWDDFGIRFMGLKDALDTPSSKLSGSTARSSIVIPRVGGDVAQVEEAVDRHLSFAELQGPSGGSTDYLNHKENDTAPKLPGATSPFYSLYMRRLLSGFPMSTHETFSHPVACVIAISSRNPSPIEELRRLYTSTNTGDDRLPMWVNNEFLRYYVLVHDEDHDDISKSTTLYEQMKRHFGLHCHLLRLRSAQCVPSDDDSVRLPISEWLPAAEELSEISRREAADNLEDPTSTIFESDVVSVRTFVRELVAQSIIPSMERNCAQWNEQVATRRRGISGRLMSLSKRWTPFGTSSRNSSSPTSSGSSNYDSLQGFYRPDAPEAIMRKLADYAFMLRDFKLAQSTYDLLRGDFDNDKAWKYYAGANEMAAVSTLLSTQAMTSKLRVETVDRMLEAATHSYIHRSMTPYYALRSLVMGLELLKLRGSSAADDAARWGSRILEAGLVGPIGIALVKERIGVCYSSKQGIGSMSWGSRRRKSAFWAVLAAESFANLGKSNQAEKCLEEAWVLYGLKGDSKDTRAKLEFDGMRGLLDGVREKIVGARLIAQGYRGEDGSDDDGTVGEKSLVVEEESETLDEGRPHRHSLIGAQMPLDPLGVMTMPLSPLKAEDEDEDAGDEEGFR</sequence>
<protein>
    <submittedName>
        <fullName evidence="2">Transport protein particle subunit trs85-2</fullName>
    </submittedName>
</protein>
<dbReference type="EMBL" id="SNSC02000003">
    <property type="protein sequence ID" value="TID25673.1"/>
    <property type="molecule type" value="Genomic_DNA"/>
</dbReference>
<evidence type="ECO:0000313" key="2">
    <source>
        <dbReference type="EMBL" id="TID25673.1"/>
    </source>
</evidence>